<comment type="similarity">
    <text evidence="2">Belongs to the DcuC/DcuD transporter (TC 2.A.61) family.</text>
</comment>
<dbReference type="RefSeq" id="WP_090553959.1">
    <property type="nucleotide sequence ID" value="NZ_FNFP01000006.1"/>
</dbReference>
<evidence type="ECO:0000313" key="9">
    <source>
        <dbReference type="EMBL" id="SDL00294.1"/>
    </source>
</evidence>
<dbReference type="OrthoDB" id="1674075at2"/>
<evidence type="ECO:0000256" key="6">
    <source>
        <dbReference type="ARBA" id="ARBA00022989"/>
    </source>
</evidence>
<keyword evidence="4" id="KW-1003">Cell membrane</keyword>
<feature type="transmembrane region" description="Helical" evidence="8">
    <location>
        <begin position="365"/>
        <end position="383"/>
    </location>
</feature>
<feature type="transmembrane region" description="Helical" evidence="8">
    <location>
        <begin position="452"/>
        <end position="469"/>
    </location>
</feature>
<dbReference type="AlphaFoldDB" id="A0A1G9GHZ0"/>
<keyword evidence="5 8" id="KW-0812">Transmembrane</keyword>
<keyword evidence="3" id="KW-0813">Transport</keyword>
<accession>A0A1G9GHZ0</accession>
<dbReference type="STRING" id="393762.SAMN05660472_02428"/>
<evidence type="ECO:0000256" key="4">
    <source>
        <dbReference type="ARBA" id="ARBA00022475"/>
    </source>
</evidence>
<dbReference type="InterPro" id="IPR004669">
    <property type="entry name" value="C4_dicarb_anaerob_car"/>
</dbReference>
<proteinExistence type="inferred from homology"/>
<feature type="transmembrane region" description="Helical" evidence="8">
    <location>
        <begin position="290"/>
        <end position="308"/>
    </location>
</feature>
<gene>
    <name evidence="9" type="ORF">SAMN05660472_02428</name>
</gene>
<reference evidence="9 10" key="1">
    <citation type="submission" date="2016-10" db="EMBL/GenBank/DDBJ databases">
        <authorList>
            <person name="de Groot N.N."/>
        </authorList>
    </citation>
    <scope>NUCLEOTIDE SEQUENCE [LARGE SCALE GENOMIC DNA]</scope>
    <source>
        <strain evidence="9 10">DSM 18346</strain>
    </source>
</reference>
<dbReference type="PANTHER" id="PTHR42002:SF2">
    <property type="entry name" value="ANAEROBIC C4-DICARBOXYLATE TRANSPORTER DCUC-RELATED"/>
    <property type="match status" value="1"/>
</dbReference>
<comment type="subcellular location">
    <subcellularLocation>
        <location evidence="1">Cell membrane</location>
        <topology evidence="1">Multi-pass membrane protein</topology>
    </subcellularLocation>
</comment>
<feature type="transmembrane region" description="Helical" evidence="8">
    <location>
        <begin position="118"/>
        <end position="149"/>
    </location>
</feature>
<feature type="transmembrane region" description="Helical" evidence="8">
    <location>
        <begin position="329"/>
        <end position="353"/>
    </location>
</feature>
<sequence>MNIFAVGIITILAIGVVVYMLLKNMDIKITLLGVGLALMYVALFMGQDIAVRDFTTTGSILLDPISVIPIEFVATLSRAGLIILILGGYTAYMNKIGANDVTVNVLTKPLGKIKSPYLLVPIVFLLGNLLSIVVPSASNLAIILLATLYPVLKKAGMSTLTTAGVIATTATIVPTPLGGDNIAVVGELIKSPQFANLTVVDYVVKYHAIVSIPTLLLMAVAHYFWQKRMDKKDIAKGVNDTVIEVDEVKEVKGSVLYKTVYSILPTLPIFILLITYTLDLMDIMSISVDVGLASFLSFIIAIICELIRRKESKLVLKDTEEFFIGMGRAMTVVALLVSASIFVIGLNSIGLIAQLQSIMQSTNTVGFALPLILVLFTILIVTLSGSGTALFYAMVPLMVPLSEAAGINPIAIAIPMGLTGNLMRACSPVAAVIMIVAGTTKESPVSIVKRTIVPSVIAVIFMFILSMIIHL</sequence>
<feature type="transmembrane region" description="Helical" evidence="8">
    <location>
        <begin position="390"/>
        <end position="416"/>
    </location>
</feature>
<dbReference type="NCBIfam" id="TIGR00771">
    <property type="entry name" value="DcuC"/>
    <property type="match status" value="1"/>
</dbReference>
<evidence type="ECO:0000256" key="2">
    <source>
        <dbReference type="ARBA" id="ARBA00005275"/>
    </source>
</evidence>
<dbReference type="NCBIfam" id="NF037994">
    <property type="entry name" value="DcuC_1"/>
    <property type="match status" value="1"/>
</dbReference>
<keyword evidence="6 8" id="KW-1133">Transmembrane helix</keyword>
<keyword evidence="10" id="KW-1185">Reference proteome</keyword>
<feature type="transmembrane region" description="Helical" evidence="8">
    <location>
        <begin position="259"/>
        <end position="278"/>
    </location>
</feature>
<dbReference type="InterPro" id="IPR018385">
    <property type="entry name" value="C4_dicarb_anaerob_car-like"/>
</dbReference>
<protein>
    <submittedName>
        <fullName evidence="9">C4-dicarboxylate transporter, DcuC family</fullName>
    </submittedName>
</protein>
<evidence type="ECO:0000256" key="1">
    <source>
        <dbReference type="ARBA" id="ARBA00004651"/>
    </source>
</evidence>
<feature type="transmembrane region" description="Helical" evidence="8">
    <location>
        <begin position="66"/>
        <end position="86"/>
    </location>
</feature>
<evidence type="ECO:0000256" key="3">
    <source>
        <dbReference type="ARBA" id="ARBA00022448"/>
    </source>
</evidence>
<feature type="transmembrane region" description="Helical" evidence="8">
    <location>
        <begin position="206"/>
        <end position="225"/>
    </location>
</feature>
<evidence type="ECO:0000256" key="5">
    <source>
        <dbReference type="ARBA" id="ARBA00022692"/>
    </source>
</evidence>
<dbReference type="PANTHER" id="PTHR42002">
    <property type="entry name" value="ANAEROBIC C4-DICARBOXYLATE TRANSPORTER DCUC-RELATED"/>
    <property type="match status" value="1"/>
</dbReference>
<evidence type="ECO:0000256" key="8">
    <source>
        <dbReference type="SAM" id="Phobius"/>
    </source>
</evidence>
<dbReference type="EMBL" id="FNFP01000006">
    <property type="protein sequence ID" value="SDL00294.1"/>
    <property type="molecule type" value="Genomic_DNA"/>
</dbReference>
<keyword evidence="7 8" id="KW-0472">Membrane</keyword>
<feature type="transmembrane region" description="Helical" evidence="8">
    <location>
        <begin position="422"/>
        <end position="440"/>
    </location>
</feature>
<feature type="transmembrane region" description="Helical" evidence="8">
    <location>
        <begin position="6"/>
        <end position="22"/>
    </location>
</feature>
<dbReference type="GO" id="GO:0005886">
    <property type="term" value="C:plasma membrane"/>
    <property type="evidence" value="ECO:0007669"/>
    <property type="project" value="UniProtKB-SubCell"/>
</dbReference>
<feature type="transmembrane region" description="Helical" evidence="8">
    <location>
        <begin position="29"/>
        <end position="46"/>
    </location>
</feature>
<dbReference type="Proteomes" id="UP000198718">
    <property type="component" value="Unassembled WGS sequence"/>
</dbReference>
<evidence type="ECO:0000313" key="10">
    <source>
        <dbReference type="Proteomes" id="UP000198718"/>
    </source>
</evidence>
<organism evidence="9 10">
    <name type="scientific">Natronincola ferrireducens</name>
    <dbReference type="NCBI Taxonomy" id="393762"/>
    <lineage>
        <taxon>Bacteria</taxon>
        <taxon>Bacillati</taxon>
        <taxon>Bacillota</taxon>
        <taxon>Clostridia</taxon>
        <taxon>Peptostreptococcales</taxon>
        <taxon>Natronincolaceae</taxon>
        <taxon>Natronincola</taxon>
    </lineage>
</organism>
<evidence type="ECO:0000256" key="7">
    <source>
        <dbReference type="ARBA" id="ARBA00023136"/>
    </source>
</evidence>
<dbReference type="GO" id="GO:0015556">
    <property type="term" value="F:C4-dicarboxylate transmembrane transporter activity"/>
    <property type="evidence" value="ECO:0007669"/>
    <property type="project" value="InterPro"/>
</dbReference>
<name>A0A1G9GHZ0_9FIRM</name>
<dbReference type="Pfam" id="PF03606">
    <property type="entry name" value="DcuC"/>
    <property type="match status" value="1"/>
</dbReference>